<dbReference type="OrthoDB" id="4367116at2759"/>
<name>A0A1V6NBQ8_PENPO</name>
<organism evidence="1 2">
    <name type="scientific">Penicillium polonicum</name>
    <dbReference type="NCBI Taxonomy" id="60169"/>
    <lineage>
        <taxon>Eukaryota</taxon>
        <taxon>Fungi</taxon>
        <taxon>Dikarya</taxon>
        <taxon>Ascomycota</taxon>
        <taxon>Pezizomycotina</taxon>
        <taxon>Eurotiomycetes</taxon>
        <taxon>Eurotiomycetidae</taxon>
        <taxon>Eurotiales</taxon>
        <taxon>Aspergillaceae</taxon>
        <taxon>Penicillium</taxon>
    </lineage>
</organism>
<evidence type="ECO:0000313" key="1">
    <source>
        <dbReference type="EMBL" id="OQD61896.1"/>
    </source>
</evidence>
<proteinExistence type="predicted"/>
<comment type="caution">
    <text evidence="1">The sequence shown here is derived from an EMBL/GenBank/DDBJ whole genome shotgun (WGS) entry which is preliminary data.</text>
</comment>
<protein>
    <submittedName>
        <fullName evidence="1">Uncharacterized protein</fullName>
    </submittedName>
</protein>
<keyword evidence="2" id="KW-1185">Reference proteome</keyword>
<accession>A0A1V6NBQ8</accession>
<dbReference type="Proteomes" id="UP000191408">
    <property type="component" value="Unassembled WGS sequence"/>
</dbReference>
<gene>
    <name evidence="1" type="ORF">PENPOL_c014G03984</name>
</gene>
<sequence>MPGCLERPSYRCRLGARCPGSGFGDCDLACWFHAQQARLKDPQRVITGEYLEEKKEMKKGKTPWWQFWAKKGE</sequence>
<dbReference type="EMBL" id="MDYM01000014">
    <property type="protein sequence ID" value="OQD61896.1"/>
    <property type="molecule type" value="Genomic_DNA"/>
</dbReference>
<dbReference type="AlphaFoldDB" id="A0A1V6NBQ8"/>
<evidence type="ECO:0000313" key="2">
    <source>
        <dbReference type="Proteomes" id="UP000191408"/>
    </source>
</evidence>
<reference evidence="2" key="1">
    <citation type="journal article" date="2017" name="Nat. Microbiol.">
        <title>Global analysis of biosynthetic gene clusters reveals vast potential of secondary metabolite production in Penicillium species.</title>
        <authorList>
            <person name="Nielsen J.C."/>
            <person name="Grijseels S."/>
            <person name="Prigent S."/>
            <person name="Ji B."/>
            <person name="Dainat J."/>
            <person name="Nielsen K.F."/>
            <person name="Frisvad J.C."/>
            <person name="Workman M."/>
            <person name="Nielsen J."/>
        </authorList>
    </citation>
    <scope>NUCLEOTIDE SEQUENCE [LARGE SCALE GENOMIC DNA]</scope>
    <source>
        <strain evidence="2">IBT 4502</strain>
    </source>
</reference>